<dbReference type="RefSeq" id="WP_071137333.1">
    <property type="nucleotide sequence ID" value="NZ_LT608328.1"/>
</dbReference>
<sequence>MKNLNFVAEQLEKYLNLAQEFTEDYYLTMELGGDPMRIISEENEKLKRIEAMIYVCKDKMKFIDHEITYSASGFRVDIINHEVPF</sequence>
<evidence type="ECO:0000313" key="1">
    <source>
        <dbReference type="EMBL" id="SCM58953.1"/>
    </source>
</evidence>
<protein>
    <submittedName>
        <fullName evidence="1">Uncharacterized protein</fullName>
    </submittedName>
</protein>
<dbReference type="AlphaFoldDB" id="A0A1G4G8S6"/>
<dbReference type="Proteomes" id="UP000178485">
    <property type="component" value="Chromosome i"/>
</dbReference>
<gene>
    <name evidence="1" type="ORF">ING2E5A_2140</name>
</gene>
<accession>A0A1G4G8S6</accession>
<name>A0A1G4G8S6_9BACT</name>
<evidence type="ECO:0000313" key="2">
    <source>
        <dbReference type="Proteomes" id="UP000178485"/>
    </source>
</evidence>
<dbReference type="EMBL" id="LT608328">
    <property type="protein sequence ID" value="SCM58953.1"/>
    <property type="molecule type" value="Genomic_DNA"/>
</dbReference>
<reference evidence="1 2" key="1">
    <citation type="submission" date="2016-08" db="EMBL/GenBank/DDBJ databases">
        <authorList>
            <person name="Seilhamer J.J."/>
        </authorList>
    </citation>
    <scope>NUCLEOTIDE SEQUENCE [LARGE SCALE GENOMIC DNA]</scope>
    <source>
        <strain evidence="1">ING2-E5A</strain>
    </source>
</reference>
<dbReference type="KEGG" id="pmuc:ING2E5A_2140"/>
<dbReference type="STRING" id="1642646.ING2E5A_2140"/>
<keyword evidence="2" id="KW-1185">Reference proteome</keyword>
<proteinExistence type="predicted"/>
<organism evidence="1 2">
    <name type="scientific">Petrimonas mucosa</name>
    <dbReference type="NCBI Taxonomy" id="1642646"/>
    <lineage>
        <taxon>Bacteria</taxon>
        <taxon>Pseudomonadati</taxon>
        <taxon>Bacteroidota</taxon>
        <taxon>Bacteroidia</taxon>
        <taxon>Bacteroidales</taxon>
        <taxon>Dysgonomonadaceae</taxon>
        <taxon>Petrimonas</taxon>
    </lineage>
</organism>